<gene>
    <name evidence="15" type="ORF">CSW57_17215</name>
</gene>
<evidence type="ECO:0000256" key="7">
    <source>
        <dbReference type="ARBA" id="ARBA00022798"/>
    </source>
</evidence>
<dbReference type="GO" id="GO:0001666">
    <property type="term" value="P:response to hypoxia"/>
    <property type="evidence" value="ECO:0007669"/>
    <property type="project" value="TreeGrafter"/>
</dbReference>
<keyword evidence="5 11" id="KW-0444">Lipid biosynthesis</keyword>
<comment type="pathway">
    <text evidence="1 11">Glycerolipid metabolism; triacylglycerol biosynthesis.</text>
</comment>
<evidence type="ECO:0000256" key="11">
    <source>
        <dbReference type="RuleBase" id="RU361241"/>
    </source>
</evidence>
<keyword evidence="9 11" id="KW-0012">Acyltransferase</keyword>
<dbReference type="InterPro" id="IPR004255">
    <property type="entry name" value="O-acyltransferase_WSD1_N"/>
</dbReference>
<dbReference type="GO" id="GO:0004144">
    <property type="term" value="F:diacylglycerol O-acyltransferase activity"/>
    <property type="evidence" value="ECO:0007669"/>
    <property type="project" value="UniProtKB-EC"/>
</dbReference>
<dbReference type="UniPathway" id="UPA00282"/>
<evidence type="ECO:0000256" key="6">
    <source>
        <dbReference type="ARBA" id="ARBA00022679"/>
    </source>
</evidence>
<evidence type="ECO:0000256" key="1">
    <source>
        <dbReference type="ARBA" id="ARBA00004771"/>
    </source>
</evidence>
<dbReference type="PANTHER" id="PTHR31650">
    <property type="entry name" value="O-ACYLTRANSFERASE (WSD1-LIKE) FAMILY PROTEIN"/>
    <property type="match status" value="1"/>
</dbReference>
<comment type="caution">
    <text evidence="15">The sequence shown here is derived from an EMBL/GenBank/DDBJ whole genome shotgun (WGS) entry which is preliminary data.</text>
</comment>
<protein>
    <recommendedName>
        <fullName evidence="4 11">Diacylglycerol O-acyltransferase</fullName>
        <ecNumber evidence="4 11">2.3.1.20</ecNumber>
    </recommendedName>
</protein>
<evidence type="ECO:0000256" key="10">
    <source>
        <dbReference type="ARBA" id="ARBA00048109"/>
    </source>
</evidence>
<feature type="domain" description="O-acyltransferase WSD1-like N-terminal" evidence="13">
    <location>
        <begin position="29"/>
        <end position="293"/>
    </location>
</feature>
<dbReference type="PANTHER" id="PTHR31650:SF1">
    <property type="entry name" value="WAX ESTER SYNTHASE_DIACYLGLYCEROL ACYLTRANSFERASE 4-RELATED"/>
    <property type="match status" value="1"/>
</dbReference>
<dbReference type="GO" id="GO:0071731">
    <property type="term" value="P:response to nitric oxide"/>
    <property type="evidence" value="ECO:0007669"/>
    <property type="project" value="TreeGrafter"/>
</dbReference>
<comment type="similarity">
    <text evidence="3 11">Belongs to the long-chain O-acyltransferase family.</text>
</comment>
<dbReference type="Pfam" id="PF06974">
    <property type="entry name" value="WS_DGAT_C"/>
    <property type="match status" value="1"/>
</dbReference>
<dbReference type="Pfam" id="PF03007">
    <property type="entry name" value="WS_DGAT_cat"/>
    <property type="match status" value="1"/>
</dbReference>
<dbReference type="GO" id="GO:0051701">
    <property type="term" value="P:biological process involved in interaction with host"/>
    <property type="evidence" value="ECO:0007669"/>
    <property type="project" value="TreeGrafter"/>
</dbReference>
<evidence type="ECO:0000256" key="4">
    <source>
        <dbReference type="ARBA" id="ARBA00013244"/>
    </source>
</evidence>
<keyword evidence="8 11" id="KW-0443">Lipid metabolism</keyword>
<dbReference type="InterPro" id="IPR009721">
    <property type="entry name" value="O-acyltransferase_WSD1_C"/>
</dbReference>
<sequence>MSRLYEWHSTETNTFRFRNRLDEDIMRRLSGTDSLFLAAETPSWHQHVGGLTILEPGESGLGYDDVVRLTRERMEYAPKFRWKLKQAPFGLDRPVWVDDPDFDVRHHVHRIGVPSPGGAREVGEVAGLLLGAQLDRNRPLWEVWLIEGLAGGRVALLMKYHHCLLDGVAGAGLATAMLDVEPDATAPMVPKPSREESSAGDQGVLDVVGGLANRWVKGPATYARYGFDVLSKAAAVLDGARSGGSLASAIPRGPSTPFNASIGVRRQLAFAGIAFDDIRRIKEAHGVKINDVVLALCGTALRTYLLAHDALPDRSLVTGVPVSTRAEGDDTQDNQITTVFVELATHLDDPIQRLKTVSETAAGAKEMSKAMSAKQIQSLGEVAAPLILGTAIRAIYSTELISRMPLRINTLISNVPGPPLQLYMGGAKVTGIYPSSVILEGMGLNFTVLSNMERMDFGLHVDPNLVPDPWEIIDALDEALAELLAASGLEGPTAVDDPFAADEQPGGRGGETQRPRPTAGRRTKSGVK</sequence>
<dbReference type="EC" id="2.3.1.20" evidence="4 11"/>
<evidence type="ECO:0000256" key="3">
    <source>
        <dbReference type="ARBA" id="ARBA00009587"/>
    </source>
</evidence>
<comment type="catalytic activity">
    <reaction evidence="10 11">
        <text>an acyl-CoA + a 1,2-diacyl-sn-glycerol = a triacyl-sn-glycerol + CoA</text>
        <dbReference type="Rhea" id="RHEA:10868"/>
        <dbReference type="ChEBI" id="CHEBI:17815"/>
        <dbReference type="ChEBI" id="CHEBI:57287"/>
        <dbReference type="ChEBI" id="CHEBI:58342"/>
        <dbReference type="ChEBI" id="CHEBI:64615"/>
        <dbReference type="EC" id="2.3.1.20"/>
    </reaction>
</comment>
<dbReference type="NCBIfam" id="TIGR02946">
    <property type="entry name" value="acyl_WS_DGAT"/>
    <property type="match status" value="1"/>
</dbReference>
<accession>A0A2G3PIF1</accession>
<evidence type="ECO:0000256" key="8">
    <source>
        <dbReference type="ARBA" id="ARBA00023098"/>
    </source>
</evidence>
<keyword evidence="7 11" id="KW-0319">Glycerol metabolism</keyword>
<feature type="domain" description="O-acyltransferase WSD1 C-terminal" evidence="14">
    <location>
        <begin position="334"/>
        <end position="483"/>
    </location>
</feature>
<evidence type="ECO:0000313" key="16">
    <source>
        <dbReference type="Proteomes" id="UP000225108"/>
    </source>
</evidence>
<feature type="region of interest" description="Disordered" evidence="12">
    <location>
        <begin position="491"/>
        <end position="528"/>
    </location>
</feature>
<evidence type="ECO:0000313" key="15">
    <source>
        <dbReference type="EMBL" id="PHV65496.1"/>
    </source>
</evidence>
<dbReference type="GO" id="GO:0019432">
    <property type="term" value="P:triglyceride biosynthetic process"/>
    <property type="evidence" value="ECO:0007669"/>
    <property type="project" value="UniProtKB-UniPathway"/>
</dbReference>
<dbReference type="GO" id="GO:0005886">
    <property type="term" value="C:plasma membrane"/>
    <property type="evidence" value="ECO:0007669"/>
    <property type="project" value="TreeGrafter"/>
</dbReference>
<dbReference type="InterPro" id="IPR014292">
    <property type="entry name" value="Acyl_transf_WS/DGAT"/>
</dbReference>
<dbReference type="EMBL" id="PEBD01000010">
    <property type="protein sequence ID" value="PHV65496.1"/>
    <property type="molecule type" value="Genomic_DNA"/>
</dbReference>
<proteinExistence type="inferred from homology"/>
<feature type="compositionally biased region" description="Basic residues" evidence="12">
    <location>
        <begin position="519"/>
        <end position="528"/>
    </location>
</feature>
<evidence type="ECO:0000259" key="13">
    <source>
        <dbReference type="Pfam" id="PF03007"/>
    </source>
</evidence>
<evidence type="ECO:0000256" key="9">
    <source>
        <dbReference type="ARBA" id="ARBA00023315"/>
    </source>
</evidence>
<organism evidence="15 16">
    <name type="scientific">Williamsia marianensis</name>
    <dbReference type="NCBI Taxonomy" id="85044"/>
    <lineage>
        <taxon>Bacteria</taxon>
        <taxon>Bacillati</taxon>
        <taxon>Actinomycetota</taxon>
        <taxon>Actinomycetes</taxon>
        <taxon>Mycobacteriales</taxon>
        <taxon>Nocardiaceae</taxon>
        <taxon>Williamsia</taxon>
    </lineage>
</organism>
<dbReference type="InterPro" id="IPR045034">
    <property type="entry name" value="O-acyltransferase_WSD1-like"/>
</dbReference>
<evidence type="ECO:0000256" key="12">
    <source>
        <dbReference type="SAM" id="MobiDB-lite"/>
    </source>
</evidence>
<evidence type="ECO:0000256" key="5">
    <source>
        <dbReference type="ARBA" id="ARBA00022516"/>
    </source>
</evidence>
<dbReference type="AlphaFoldDB" id="A0A2G3PIF1"/>
<dbReference type="Proteomes" id="UP000225108">
    <property type="component" value="Unassembled WGS sequence"/>
</dbReference>
<comment type="pathway">
    <text evidence="2">Lipid metabolism.</text>
</comment>
<dbReference type="SUPFAM" id="SSF52777">
    <property type="entry name" value="CoA-dependent acyltransferases"/>
    <property type="match status" value="1"/>
</dbReference>
<name>A0A2G3PIF1_WILMA</name>
<dbReference type="GO" id="GO:0006071">
    <property type="term" value="P:glycerol metabolic process"/>
    <property type="evidence" value="ECO:0007669"/>
    <property type="project" value="UniProtKB-KW"/>
</dbReference>
<evidence type="ECO:0000256" key="2">
    <source>
        <dbReference type="ARBA" id="ARBA00005189"/>
    </source>
</evidence>
<evidence type="ECO:0000259" key="14">
    <source>
        <dbReference type="Pfam" id="PF06974"/>
    </source>
</evidence>
<reference evidence="15 16" key="1">
    <citation type="submission" date="2017-10" db="EMBL/GenBank/DDBJ databases">
        <title>The draft genome sequence of Williamsia sp. BULT 1.1 isolated from the semi-arid grassland soils from South Africa.</title>
        <authorList>
            <person name="Kabwe M.H."/>
            <person name="Govender N."/>
            <person name="Mutseka Lunga P."/>
            <person name="Vikram S."/>
            <person name="Makhalanyane T.P."/>
        </authorList>
    </citation>
    <scope>NUCLEOTIDE SEQUENCE [LARGE SCALE GENOMIC DNA]</scope>
    <source>
        <strain evidence="15 16">BULT 1.1</strain>
    </source>
</reference>
<keyword evidence="6 11" id="KW-0808">Transferase</keyword>